<dbReference type="GO" id="GO:0022857">
    <property type="term" value="F:transmembrane transporter activity"/>
    <property type="evidence" value="ECO:0007669"/>
    <property type="project" value="TreeGrafter"/>
</dbReference>
<dbReference type="FunFam" id="3.40.50.300:FF:000056">
    <property type="entry name" value="Cell division ATP-binding protein FtsE"/>
    <property type="match status" value="1"/>
</dbReference>
<dbReference type="InterPro" id="IPR005286">
    <property type="entry name" value="Cell_div_FtsE"/>
</dbReference>
<evidence type="ECO:0000256" key="1">
    <source>
        <dbReference type="ARBA" id="ARBA00002579"/>
    </source>
</evidence>
<evidence type="ECO:0000313" key="16">
    <source>
        <dbReference type="Proteomes" id="UP000826722"/>
    </source>
</evidence>
<keyword evidence="16" id="KW-1185">Reference proteome</keyword>
<dbReference type="GO" id="GO:0051301">
    <property type="term" value="P:cell division"/>
    <property type="evidence" value="ECO:0007669"/>
    <property type="project" value="UniProtKB-UniRule"/>
</dbReference>
<sequence>MEMIRFDQVSKRYPGSHEALKGVSFELQQGEMVFVLGHSGAGKSTLLKLIAGIERPTSGTVLINNQNVSKLRPAALPYLRRKFGLVFQDHKLLYDRNCFENVALPLYINGVTGSEAGKRIRAALDKVGLLGKEKAMPITLSGGEQQRLAIARAVVSRPSVLIADEPTGNLDENYATEIMGIFDAFRQVGVSVIIATHNLHDTGDARVLRLNQGQLLNAEEGTLIS</sequence>
<evidence type="ECO:0000256" key="13">
    <source>
        <dbReference type="RuleBase" id="RU365094"/>
    </source>
</evidence>
<dbReference type="InterPro" id="IPR015854">
    <property type="entry name" value="ABC_transpr_LolD-like"/>
</dbReference>
<dbReference type="PANTHER" id="PTHR24220">
    <property type="entry name" value="IMPORT ATP-BINDING PROTEIN"/>
    <property type="match status" value="1"/>
</dbReference>
<keyword evidence="9" id="KW-1278">Translocase</keyword>
<comment type="subcellular location">
    <subcellularLocation>
        <location evidence="13">Cell inner membrane</location>
        <topology evidence="13">Peripheral membrane protein</topology>
        <orientation evidence="13">Cytoplasmic side</orientation>
    </subcellularLocation>
    <subcellularLocation>
        <location evidence="2">Cell membrane</location>
        <topology evidence="2">Peripheral membrane protein</topology>
    </subcellularLocation>
</comment>
<dbReference type="GO" id="GO:0005886">
    <property type="term" value="C:plasma membrane"/>
    <property type="evidence" value="ECO:0007669"/>
    <property type="project" value="UniProtKB-SubCell"/>
</dbReference>
<dbReference type="InterPro" id="IPR003593">
    <property type="entry name" value="AAA+_ATPase"/>
</dbReference>
<dbReference type="GO" id="GO:0005524">
    <property type="term" value="F:ATP binding"/>
    <property type="evidence" value="ECO:0007669"/>
    <property type="project" value="UniProtKB-UniRule"/>
</dbReference>
<dbReference type="InterPro" id="IPR027417">
    <property type="entry name" value="P-loop_NTPase"/>
</dbReference>
<organism evidence="15 16">
    <name type="scientific">Methyloradius palustris</name>
    <dbReference type="NCBI Taxonomy" id="2778876"/>
    <lineage>
        <taxon>Bacteria</taxon>
        <taxon>Pseudomonadati</taxon>
        <taxon>Pseudomonadota</taxon>
        <taxon>Betaproteobacteria</taxon>
        <taxon>Nitrosomonadales</taxon>
        <taxon>Methylophilaceae</taxon>
        <taxon>Methyloradius</taxon>
    </lineage>
</organism>
<dbReference type="KEGG" id="mpau:ZMTM_08120"/>
<dbReference type="AlphaFoldDB" id="A0A8D5K0A5"/>
<keyword evidence="10" id="KW-0813">Transport</keyword>
<evidence type="ECO:0000256" key="10">
    <source>
        <dbReference type="ARBA" id="ARBA00022970"/>
    </source>
</evidence>
<keyword evidence="8 13" id="KW-0067">ATP-binding</keyword>
<dbReference type="SUPFAM" id="SSF52540">
    <property type="entry name" value="P-loop containing nucleoside triphosphate hydrolases"/>
    <property type="match status" value="1"/>
</dbReference>
<keyword evidence="6 13" id="KW-0132">Cell division</keyword>
<keyword evidence="7 13" id="KW-0547">Nucleotide-binding</keyword>
<dbReference type="PROSITE" id="PS00211">
    <property type="entry name" value="ABC_TRANSPORTER_1"/>
    <property type="match status" value="1"/>
</dbReference>
<dbReference type="InterPro" id="IPR017871">
    <property type="entry name" value="ABC_transporter-like_CS"/>
</dbReference>
<dbReference type="PROSITE" id="PS50893">
    <property type="entry name" value="ABC_TRANSPORTER_2"/>
    <property type="match status" value="1"/>
</dbReference>
<proteinExistence type="inferred from homology"/>
<dbReference type="SMART" id="SM00382">
    <property type="entry name" value="AAA"/>
    <property type="match status" value="1"/>
</dbReference>
<evidence type="ECO:0000256" key="9">
    <source>
        <dbReference type="ARBA" id="ARBA00022967"/>
    </source>
</evidence>
<dbReference type="Pfam" id="PF00005">
    <property type="entry name" value="ABC_tran"/>
    <property type="match status" value="1"/>
</dbReference>
<evidence type="ECO:0000256" key="8">
    <source>
        <dbReference type="ARBA" id="ARBA00022840"/>
    </source>
</evidence>
<comment type="function">
    <text evidence="1">Part of the ABC transporter FtsEX involved in cellular division. Important for assembly or stability of the septal ring.</text>
</comment>
<dbReference type="NCBIfam" id="TIGR02673">
    <property type="entry name" value="FtsE"/>
    <property type="match status" value="1"/>
</dbReference>
<dbReference type="InterPro" id="IPR003439">
    <property type="entry name" value="ABC_transporter-like_ATP-bd"/>
</dbReference>
<comment type="subunit">
    <text evidence="13">Homodimer. Forms a membrane-associated complex with FtsX.</text>
</comment>
<name>A0A8D5K0A5_9PROT</name>
<dbReference type="Gene3D" id="3.40.50.300">
    <property type="entry name" value="P-loop containing nucleotide triphosphate hydrolases"/>
    <property type="match status" value="1"/>
</dbReference>
<keyword evidence="12 13" id="KW-0131">Cell cycle</keyword>
<dbReference type="PANTHER" id="PTHR24220:SF470">
    <property type="entry name" value="CELL DIVISION ATP-BINDING PROTEIN FTSE"/>
    <property type="match status" value="1"/>
</dbReference>
<evidence type="ECO:0000313" key="15">
    <source>
        <dbReference type="EMBL" id="BCM24553.1"/>
    </source>
</evidence>
<reference evidence="15" key="1">
    <citation type="journal article" date="2021" name="Arch. Microbiol.">
        <title>Methyloradius palustris gen. nov., sp. nov., a methanol-oxidizing bacterium isolated from snow.</title>
        <authorList>
            <person name="Miyadera T."/>
            <person name="Kojima H."/>
            <person name="Fukui M."/>
        </authorList>
    </citation>
    <scope>NUCLEOTIDE SEQUENCE</scope>
    <source>
        <strain evidence="15">Zm11</strain>
    </source>
</reference>
<evidence type="ECO:0000256" key="4">
    <source>
        <dbReference type="ARBA" id="ARBA00020019"/>
    </source>
</evidence>
<feature type="domain" description="ABC transporter" evidence="14">
    <location>
        <begin position="4"/>
        <end position="221"/>
    </location>
</feature>
<evidence type="ECO:0000256" key="7">
    <source>
        <dbReference type="ARBA" id="ARBA00022741"/>
    </source>
</evidence>
<evidence type="ECO:0000256" key="12">
    <source>
        <dbReference type="ARBA" id="ARBA00023306"/>
    </source>
</evidence>
<keyword evidence="10" id="KW-0029">Amino-acid transport</keyword>
<evidence type="ECO:0000259" key="14">
    <source>
        <dbReference type="PROSITE" id="PS50893"/>
    </source>
</evidence>
<dbReference type="GO" id="GO:0016887">
    <property type="term" value="F:ATP hydrolysis activity"/>
    <property type="evidence" value="ECO:0007669"/>
    <property type="project" value="InterPro"/>
</dbReference>
<keyword evidence="11 13" id="KW-0472">Membrane</keyword>
<evidence type="ECO:0000256" key="3">
    <source>
        <dbReference type="ARBA" id="ARBA00005417"/>
    </source>
</evidence>
<gene>
    <name evidence="13" type="primary">ftsE</name>
    <name evidence="15" type="ORF">ZMTM_08120</name>
</gene>
<keyword evidence="5 13" id="KW-1003">Cell membrane</keyword>
<dbReference type="Proteomes" id="UP000826722">
    <property type="component" value="Chromosome"/>
</dbReference>
<protein>
    <recommendedName>
        <fullName evidence="4 13">Cell division ATP-binding protein FtsE</fullName>
    </recommendedName>
</protein>
<evidence type="ECO:0000256" key="6">
    <source>
        <dbReference type="ARBA" id="ARBA00022618"/>
    </source>
</evidence>
<comment type="similarity">
    <text evidence="3 13">Belongs to the ABC transporter superfamily.</text>
</comment>
<dbReference type="GO" id="GO:0006865">
    <property type="term" value="P:amino acid transport"/>
    <property type="evidence" value="ECO:0007669"/>
    <property type="project" value="UniProtKB-KW"/>
</dbReference>
<accession>A0A8D5K0A5</accession>
<evidence type="ECO:0000256" key="2">
    <source>
        <dbReference type="ARBA" id="ARBA00004202"/>
    </source>
</evidence>
<evidence type="ECO:0000256" key="5">
    <source>
        <dbReference type="ARBA" id="ARBA00022475"/>
    </source>
</evidence>
<evidence type="ECO:0000256" key="11">
    <source>
        <dbReference type="ARBA" id="ARBA00023136"/>
    </source>
</evidence>
<dbReference type="EMBL" id="AP024110">
    <property type="protein sequence ID" value="BCM24553.1"/>
    <property type="molecule type" value="Genomic_DNA"/>
</dbReference>